<proteinExistence type="inferred from homology"/>
<dbReference type="GO" id="GO:0004659">
    <property type="term" value="F:prenyltransferase activity"/>
    <property type="evidence" value="ECO:0007669"/>
    <property type="project" value="InterPro"/>
</dbReference>
<dbReference type="STRING" id="46177.SAMN05660976_00979"/>
<protein>
    <submittedName>
        <fullName evidence="4">Geranylgeranyl diphosphate synthase, type I</fullName>
    </submittedName>
</protein>
<dbReference type="Gene3D" id="1.10.600.10">
    <property type="entry name" value="Farnesyl Diphosphate Synthase"/>
    <property type="match status" value="1"/>
</dbReference>
<keyword evidence="3" id="KW-0808">Transferase</keyword>
<dbReference type="InterPro" id="IPR033749">
    <property type="entry name" value="Polyprenyl_synt_CS"/>
</dbReference>
<dbReference type="OrthoDB" id="4497239at2"/>
<organism evidence="4 5">
    <name type="scientific">Nonomuraea pusilla</name>
    <dbReference type="NCBI Taxonomy" id="46177"/>
    <lineage>
        <taxon>Bacteria</taxon>
        <taxon>Bacillati</taxon>
        <taxon>Actinomycetota</taxon>
        <taxon>Actinomycetes</taxon>
        <taxon>Streptosporangiales</taxon>
        <taxon>Streptosporangiaceae</taxon>
        <taxon>Nonomuraea</taxon>
    </lineage>
</organism>
<keyword evidence="2" id="KW-0460">Magnesium</keyword>
<evidence type="ECO:0000256" key="3">
    <source>
        <dbReference type="RuleBase" id="RU004466"/>
    </source>
</evidence>
<dbReference type="RefSeq" id="WP_091098565.1">
    <property type="nucleotide sequence ID" value="NZ_FOBF01000002.1"/>
</dbReference>
<dbReference type="PROSITE" id="PS00723">
    <property type="entry name" value="POLYPRENYL_SYNTHASE_1"/>
    <property type="match status" value="1"/>
</dbReference>
<dbReference type="SUPFAM" id="SSF48576">
    <property type="entry name" value="Terpenoid synthases"/>
    <property type="match status" value="1"/>
</dbReference>
<dbReference type="GO" id="GO:0008299">
    <property type="term" value="P:isoprenoid biosynthetic process"/>
    <property type="evidence" value="ECO:0007669"/>
    <property type="project" value="InterPro"/>
</dbReference>
<dbReference type="PANTHER" id="PTHR12001:SF71">
    <property type="entry name" value="(2E,6E)-FARNESYL DIPHOSPHATE SYNTHASE"/>
    <property type="match status" value="1"/>
</dbReference>
<name>A0A1H7J1X3_9ACTN</name>
<dbReference type="PANTHER" id="PTHR12001">
    <property type="entry name" value="GERANYLGERANYL PYROPHOSPHATE SYNTHASE"/>
    <property type="match status" value="1"/>
</dbReference>
<accession>A0A1H7J1X3</accession>
<comment type="similarity">
    <text evidence="3">Belongs to the FPP/GGPP synthase family.</text>
</comment>
<dbReference type="CDD" id="cd00685">
    <property type="entry name" value="Trans_IPPS_HT"/>
    <property type="match status" value="1"/>
</dbReference>
<keyword evidence="1" id="KW-0479">Metal-binding</keyword>
<dbReference type="AlphaFoldDB" id="A0A1H7J1X3"/>
<evidence type="ECO:0000313" key="4">
    <source>
        <dbReference type="EMBL" id="SEK67847.1"/>
    </source>
</evidence>
<dbReference type="PROSITE" id="PS00444">
    <property type="entry name" value="POLYPRENYL_SYNTHASE_2"/>
    <property type="match status" value="1"/>
</dbReference>
<dbReference type="EMBL" id="FOBF01000002">
    <property type="protein sequence ID" value="SEK67847.1"/>
    <property type="molecule type" value="Genomic_DNA"/>
</dbReference>
<gene>
    <name evidence="4" type="ORF">SAMN05660976_00979</name>
</gene>
<dbReference type="GO" id="GO:0046872">
    <property type="term" value="F:metal ion binding"/>
    <property type="evidence" value="ECO:0007669"/>
    <property type="project" value="UniProtKB-KW"/>
</dbReference>
<dbReference type="InterPro" id="IPR008949">
    <property type="entry name" value="Isoprenoid_synthase_dom_sf"/>
</dbReference>
<dbReference type="Pfam" id="PF00348">
    <property type="entry name" value="polyprenyl_synt"/>
    <property type="match status" value="1"/>
</dbReference>
<evidence type="ECO:0000256" key="1">
    <source>
        <dbReference type="ARBA" id="ARBA00022723"/>
    </source>
</evidence>
<dbReference type="InterPro" id="IPR000092">
    <property type="entry name" value="Polyprenyl_synt"/>
</dbReference>
<reference evidence="4 5" key="1">
    <citation type="submission" date="2016-10" db="EMBL/GenBank/DDBJ databases">
        <authorList>
            <person name="de Groot N.N."/>
        </authorList>
    </citation>
    <scope>NUCLEOTIDE SEQUENCE [LARGE SCALE GENOMIC DNA]</scope>
    <source>
        <strain evidence="4 5">DSM 43357</strain>
    </source>
</reference>
<keyword evidence="5" id="KW-1185">Reference proteome</keyword>
<dbReference type="SFLD" id="SFLDS00005">
    <property type="entry name" value="Isoprenoid_Synthase_Type_I"/>
    <property type="match status" value="1"/>
</dbReference>
<evidence type="ECO:0000313" key="5">
    <source>
        <dbReference type="Proteomes" id="UP000198953"/>
    </source>
</evidence>
<evidence type="ECO:0000256" key="2">
    <source>
        <dbReference type="ARBA" id="ARBA00022842"/>
    </source>
</evidence>
<sequence length="340" mass="34705">MSGRPGVIVPPSVTAARELVEPVLRAAVSRLDPVTARVAAYHLGWADADGRPAPSGGGKALRPALAVLSARAAAAADCLHAAAATELVHAFSLLHDDIMDGDATRRHRRAAWAVFGEPAAILAGDALLALAGELLLEDDCPGHARAARLLAVTVRDLIAGQALDLEFERRDDVTLDECLRMAAGKTGSLIACACSIGAVAVDGPVPLAGALSAFGAEVGLAFQLADDLLGIWGAPAATGKPVLSDLRSRKKSLPIVAALTSGTRAGDRLAALLAAPGPLPEATLRQAAALVEEAGGRAWAEAEAKHRLDAAGRHLAAAGLPPAVHADLLDIARFLTSRGH</sequence>
<dbReference type="Proteomes" id="UP000198953">
    <property type="component" value="Unassembled WGS sequence"/>
</dbReference>